<dbReference type="PANTHER" id="PTHR13610:SF11">
    <property type="entry name" value="METHYLTRANSFERASE DOMAIN-CONTAINING PROTEIN"/>
    <property type="match status" value="1"/>
</dbReference>
<keyword evidence="2 4" id="KW-0808">Transferase</keyword>
<gene>
    <name evidence="4" type="ORF">UT64_C0019G0005</name>
</gene>
<keyword evidence="1 4" id="KW-0489">Methyltransferase</keyword>
<organism evidence="4 5">
    <name type="scientific">Candidatus Falkowbacteria bacterium GW2011_GWF2_39_8</name>
    <dbReference type="NCBI Taxonomy" id="1618642"/>
    <lineage>
        <taxon>Bacteria</taxon>
        <taxon>Candidatus Falkowiibacteriota</taxon>
    </lineage>
</organism>
<dbReference type="Proteomes" id="UP000034137">
    <property type="component" value="Unassembled WGS sequence"/>
</dbReference>
<dbReference type="InterPro" id="IPR026170">
    <property type="entry name" value="FAM173A/B"/>
</dbReference>
<dbReference type="Gene3D" id="3.40.50.150">
    <property type="entry name" value="Vaccinia Virus protein VP39"/>
    <property type="match status" value="1"/>
</dbReference>
<sequence length="175" mass="20598">MYFLFFLSFVLFFILLFLATQFFNILFRGYAPFISTHRRILDKALTEIKLKTNDHVFELGSGDAGFLRAAEEKYPEAKFTGIEYSFLPYLITRFQLALKKSKIKIRKKNFFKISLEDADLIYCYLNVGMMKKLGKKFQTECKKGTKIVSLNFPLPDIEAKKLIQTDKSRLFFYEI</sequence>
<dbReference type="AlphaFoldDB" id="A0A0G0PXQ6"/>
<evidence type="ECO:0000256" key="3">
    <source>
        <dbReference type="ARBA" id="ARBA00022691"/>
    </source>
</evidence>
<evidence type="ECO:0000313" key="4">
    <source>
        <dbReference type="EMBL" id="KKR32899.1"/>
    </source>
</evidence>
<dbReference type="PANTHER" id="PTHR13610">
    <property type="entry name" value="METHYLTRANSFERASE DOMAIN-CONTAINING PROTEIN"/>
    <property type="match status" value="1"/>
</dbReference>
<proteinExistence type="predicted"/>
<evidence type="ECO:0000256" key="2">
    <source>
        <dbReference type="ARBA" id="ARBA00022679"/>
    </source>
</evidence>
<dbReference type="InterPro" id="IPR029063">
    <property type="entry name" value="SAM-dependent_MTases_sf"/>
</dbReference>
<dbReference type="SUPFAM" id="SSF53335">
    <property type="entry name" value="S-adenosyl-L-methionine-dependent methyltransferases"/>
    <property type="match status" value="1"/>
</dbReference>
<evidence type="ECO:0000313" key="5">
    <source>
        <dbReference type="Proteomes" id="UP000034137"/>
    </source>
</evidence>
<protein>
    <submittedName>
        <fullName evidence="4">Methyltransferase type 12</fullName>
    </submittedName>
</protein>
<dbReference type="GO" id="GO:0016279">
    <property type="term" value="F:protein-lysine N-methyltransferase activity"/>
    <property type="evidence" value="ECO:0007669"/>
    <property type="project" value="InterPro"/>
</dbReference>
<dbReference type="GO" id="GO:0032259">
    <property type="term" value="P:methylation"/>
    <property type="evidence" value="ECO:0007669"/>
    <property type="project" value="UniProtKB-KW"/>
</dbReference>
<reference evidence="4 5" key="1">
    <citation type="journal article" date="2015" name="Nature">
        <title>rRNA introns, odd ribosomes, and small enigmatic genomes across a large radiation of phyla.</title>
        <authorList>
            <person name="Brown C.T."/>
            <person name="Hug L.A."/>
            <person name="Thomas B.C."/>
            <person name="Sharon I."/>
            <person name="Castelle C.J."/>
            <person name="Singh A."/>
            <person name="Wilkins M.J."/>
            <person name="Williams K.H."/>
            <person name="Banfield J.F."/>
        </authorList>
    </citation>
    <scope>NUCLEOTIDE SEQUENCE [LARGE SCALE GENOMIC DNA]</scope>
</reference>
<name>A0A0G0PXQ6_9BACT</name>
<keyword evidence="3" id="KW-0949">S-adenosyl-L-methionine</keyword>
<accession>A0A0G0PXQ6</accession>
<dbReference type="EMBL" id="LBXO01000019">
    <property type="protein sequence ID" value="KKR32899.1"/>
    <property type="molecule type" value="Genomic_DNA"/>
</dbReference>
<evidence type="ECO:0000256" key="1">
    <source>
        <dbReference type="ARBA" id="ARBA00022603"/>
    </source>
</evidence>
<comment type="caution">
    <text evidence="4">The sequence shown here is derived from an EMBL/GenBank/DDBJ whole genome shotgun (WGS) entry which is preliminary data.</text>
</comment>